<evidence type="ECO:0000256" key="4">
    <source>
        <dbReference type="PROSITE-ProRule" id="PRU00169"/>
    </source>
</evidence>
<dbReference type="Gene3D" id="3.30.565.10">
    <property type="entry name" value="Histidine kinase-like ATPase, C-terminal domain"/>
    <property type="match status" value="1"/>
</dbReference>
<dbReference type="PANTHER" id="PTHR43065:SF42">
    <property type="entry name" value="TWO-COMPONENT SENSOR PPRA"/>
    <property type="match status" value="1"/>
</dbReference>
<accession>A0ABV7PKN2</accession>
<name>A0ABV7PKN2_9BURK</name>
<dbReference type="Gene3D" id="3.40.50.2300">
    <property type="match status" value="2"/>
</dbReference>
<evidence type="ECO:0000256" key="3">
    <source>
        <dbReference type="ARBA" id="ARBA00022553"/>
    </source>
</evidence>
<dbReference type="PANTHER" id="PTHR43065">
    <property type="entry name" value="SENSOR HISTIDINE KINASE"/>
    <property type="match status" value="1"/>
</dbReference>
<dbReference type="InterPro" id="IPR011006">
    <property type="entry name" value="CheY-like_superfamily"/>
</dbReference>
<dbReference type="SUPFAM" id="SSF52172">
    <property type="entry name" value="CheY-like"/>
    <property type="match status" value="2"/>
</dbReference>
<feature type="domain" description="Histidine kinase" evidence="6">
    <location>
        <begin position="214"/>
        <end position="430"/>
    </location>
</feature>
<dbReference type="Gene3D" id="1.10.287.130">
    <property type="match status" value="1"/>
</dbReference>
<dbReference type="Pfam" id="PF02518">
    <property type="entry name" value="HATPase_c"/>
    <property type="match status" value="1"/>
</dbReference>
<dbReference type="InterPro" id="IPR003661">
    <property type="entry name" value="HisK_dim/P_dom"/>
</dbReference>
<feature type="coiled-coil region" evidence="5">
    <location>
        <begin position="164"/>
        <end position="198"/>
    </location>
</feature>
<organism evidence="8 9">
    <name type="scientific">Massilia haematophila</name>
    <dbReference type="NCBI Taxonomy" id="457923"/>
    <lineage>
        <taxon>Bacteria</taxon>
        <taxon>Pseudomonadati</taxon>
        <taxon>Pseudomonadota</taxon>
        <taxon>Betaproteobacteria</taxon>
        <taxon>Burkholderiales</taxon>
        <taxon>Oxalobacteraceae</taxon>
        <taxon>Telluria group</taxon>
        <taxon>Massilia</taxon>
    </lineage>
</organism>
<feature type="modified residue" description="4-aspartylphosphate" evidence="4">
    <location>
        <position position="500"/>
    </location>
</feature>
<dbReference type="EC" id="2.7.13.3" evidence="2"/>
<evidence type="ECO:0000256" key="5">
    <source>
        <dbReference type="SAM" id="Coils"/>
    </source>
</evidence>
<comment type="catalytic activity">
    <reaction evidence="1">
        <text>ATP + protein L-histidine = ADP + protein N-phospho-L-histidine.</text>
        <dbReference type="EC" id="2.7.13.3"/>
    </reaction>
</comment>
<dbReference type="InterPro" id="IPR005467">
    <property type="entry name" value="His_kinase_dom"/>
</dbReference>
<evidence type="ECO:0000259" key="6">
    <source>
        <dbReference type="PROSITE" id="PS50109"/>
    </source>
</evidence>
<dbReference type="InterPro" id="IPR001789">
    <property type="entry name" value="Sig_transdc_resp-reg_receiver"/>
</dbReference>
<reference evidence="9" key="1">
    <citation type="journal article" date="2019" name="Int. J. Syst. Evol. Microbiol.">
        <title>The Global Catalogue of Microorganisms (GCM) 10K type strain sequencing project: providing services to taxonomists for standard genome sequencing and annotation.</title>
        <authorList>
            <consortium name="The Broad Institute Genomics Platform"/>
            <consortium name="The Broad Institute Genome Sequencing Center for Infectious Disease"/>
            <person name="Wu L."/>
            <person name="Ma J."/>
        </authorList>
    </citation>
    <scope>NUCLEOTIDE SEQUENCE [LARGE SCALE GENOMIC DNA]</scope>
    <source>
        <strain evidence="9">CCM 7480</strain>
    </source>
</reference>
<dbReference type="SMART" id="SM00448">
    <property type="entry name" value="REC"/>
    <property type="match status" value="1"/>
</dbReference>
<feature type="domain" description="Response regulatory" evidence="7">
    <location>
        <begin position="451"/>
        <end position="563"/>
    </location>
</feature>
<dbReference type="RefSeq" id="WP_312547745.1">
    <property type="nucleotide sequence ID" value="NZ_JBHRVV010000001.1"/>
</dbReference>
<dbReference type="InterPro" id="IPR036890">
    <property type="entry name" value="HATPase_C_sf"/>
</dbReference>
<dbReference type="CDD" id="cd00082">
    <property type="entry name" value="HisKA"/>
    <property type="match status" value="1"/>
</dbReference>
<gene>
    <name evidence="8" type="ORF">ACFOPH_15770</name>
</gene>
<dbReference type="InterPro" id="IPR004358">
    <property type="entry name" value="Sig_transdc_His_kin-like_C"/>
</dbReference>
<dbReference type="SUPFAM" id="SSF47384">
    <property type="entry name" value="Homodimeric domain of signal transducing histidine kinase"/>
    <property type="match status" value="1"/>
</dbReference>
<dbReference type="InterPro" id="IPR003594">
    <property type="entry name" value="HATPase_dom"/>
</dbReference>
<comment type="caution">
    <text evidence="8">The sequence shown here is derived from an EMBL/GenBank/DDBJ whole genome shotgun (WGS) entry which is preliminary data.</text>
</comment>
<dbReference type="SUPFAM" id="SSF55874">
    <property type="entry name" value="ATPase domain of HSP90 chaperone/DNA topoisomerase II/histidine kinase"/>
    <property type="match status" value="1"/>
</dbReference>
<dbReference type="SMART" id="SM00387">
    <property type="entry name" value="HATPase_c"/>
    <property type="match status" value="1"/>
</dbReference>
<sequence length="581" mass="62326">MPSASTADERVLIFAPRGRDAEVMCSVLAGDGFGCDTATGFETFVERIEAGAGAAVVAEEALAGVDLTRLLAWLGQQPPWSDFPFVVLLGKAIGPAPEGARARIHELGNVILLERPINTQTLRSAVASALRARRRQYQARDVLADRERTAASLLQSQQALVNLNETLEVRIEERTRALAQANDRLMNEVIERERVQQAMVQFQKMEAVGRLTGGIAHDFNNLLNVVQGSMDLILLTSKDEAAKKRADIARRACQRGGKLTSQLLAFSRNQSLDLRRIDAGALFEGVRELVATSLGSSIRLHFEVDTPGIGVMADTNQMEMALLNLAINARDAMPDGGELRFSAGAATPPAGLLPAGDYVRIAVTDSGQGMPPEIAARVFEPFFTTKGVGKGTGLGLSQVYGMAQQSGGAARILSEAGVGTTVEIWLRAGGGKDDAAAAPATRLPPARRSGRILVVEDDDFVRQSMVESLEALGHTVAQAADGEAGLRELQRARPDLIITDYLMPGMTGAELVQRARRSFPDVPMMIATGYADMRAIEEVIAEDMVLRKPFQLAELAASVERALEKTSRRPARRPGLAGGSD</sequence>
<evidence type="ECO:0000256" key="1">
    <source>
        <dbReference type="ARBA" id="ARBA00000085"/>
    </source>
</evidence>
<proteinExistence type="predicted"/>
<dbReference type="PRINTS" id="PR00344">
    <property type="entry name" value="BCTRLSENSOR"/>
</dbReference>
<evidence type="ECO:0000256" key="2">
    <source>
        <dbReference type="ARBA" id="ARBA00012438"/>
    </source>
</evidence>
<evidence type="ECO:0000313" key="8">
    <source>
        <dbReference type="EMBL" id="MFC3459694.1"/>
    </source>
</evidence>
<keyword evidence="5" id="KW-0175">Coiled coil</keyword>
<protein>
    <recommendedName>
        <fullName evidence="2">histidine kinase</fullName>
        <ecNumber evidence="2">2.7.13.3</ecNumber>
    </recommendedName>
</protein>
<evidence type="ECO:0000259" key="7">
    <source>
        <dbReference type="PROSITE" id="PS50110"/>
    </source>
</evidence>
<dbReference type="PROSITE" id="PS50110">
    <property type="entry name" value="RESPONSE_REGULATORY"/>
    <property type="match status" value="1"/>
</dbReference>
<keyword evidence="9" id="KW-1185">Reference proteome</keyword>
<dbReference type="SMART" id="SM00388">
    <property type="entry name" value="HisKA"/>
    <property type="match status" value="1"/>
</dbReference>
<dbReference type="InterPro" id="IPR036097">
    <property type="entry name" value="HisK_dim/P_sf"/>
</dbReference>
<keyword evidence="3 4" id="KW-0597">Phosphoprotein</keyword>
<dbReference type="Pfam" id="PF00512">
    <property type="entry name" value="HisKA"/>
    <property type="match status" value="1"/>
</dbReference>
<evidence type="ECO:0000313" key="9">
    <source>
        <dbReference type="Proteomes" id="UP001595665"/>
    </source>
</evidence>
<dbReference type="Proteomes" id="UP001595665">
    <property type="component" value="Unassembled WGS sequence"/>
</dbReference>
<dbReference type="EMBL" id="JBHRVV010000001">
    <property type="protein sequence ID" value="MFC3459694.1"/>
    <property type="molecule type" value="Genomic_DNA"/>
</dbReference>
<dbReference type="Pfam" id="PF00072">
    <property type="entry name" value="Response_reg"/>
    <property type="match status" value="1"/>
</dbReference>
<dbReference type="PROSITE" id="PS50109">
    <property type="entry name" value="HIS_KIN"/>
    <property type="match status" value="1"/>
</dbReference>